<sequence length="353" mass="39757">MQKIYDTIVIGGGQSALACGYYLNRANLNYLLLDDQQAPGASWRHYWDSLTLFSPAAFSSLPGWLMPESKDEYPSRDEVIDYLTQYENRYKVPVERPVHVQDVCFEDGLYVIKTKEKTYYTRTVISATGSFRKPFIPDIPDADKFKGKQLHSAAYKKPEPFSGKRVLIVGGGNSGAQILAEVSEVADTSWVTLEEVTFLPDDVDGRVLFDQASARYYAMQHGREVNSSQFHVGNIVMVPPVKKARDRGALHTVRPFLRFYEQGVVWQNGKQEKIDAVIWCTGYRYALDHLACLQLERDEKGRVAVEGSRSTQQPGLWLVGYGNWTGFASATLIGVGRSARQTVAEIQKHLEQV</sequence>
<dbReference type="PANTHER" id="PTHR43539">
    <property type="entry name" value="FLAVIN-BINDING MONOOXYGENASE-LIKE PROTEIN (AFU_ORTHOLOGUE AFUA_4G09220)"/>
    <property type="match status" value="1"/>
</dbReference>
<dbReference type="PROSITE" id="PS51257">
    <property type="entry name" value="PROKAR_LIPOPROTEIN"/>
    <property type="match status" value="1"/>
</dbReference>
<dbReference type="AlphaFoldDB" id="A0A1N6ZIK5"/>
<dbReference type="EMBL" id="FTNM01000004">
    <property type="protein sequence ID" value="SIR26649.1"/>
    <property type="molecule type" value="Genomic_DNA"/>
</dbReference>
<dbReference type="RefSeq" id="WP_007655207.1">
    <property type="nucleotide sequence ID" value="NZ_FTNM01000004.1"/>
</dbReference>
<dbReference type="Proteomes" id="UP000185924">
    <property type="component" value="Unassembled WGS sequence"/>
</dbReference>
<gene>
    <name evidence="2" type="ORF">SAMN05421545_3012</name>
</gene>
<reference evidence="3" key="1">
    <citation type="submission" date="2017-01" db="EMBL/GenBank/DDBJ databases">
        <authorList>
            <person name="Varghese N."/>
            <person name="Submissions S."/>
        </authorList>
    </citation>
    <scope>NUCLEOTIDE SEQUENCE [LARGE SCALE GENOMIC DNA]</scope>
    <source>
        <strain evidence="3">DM9</strain>
    </source>
</reference>
<evidence type="ECO:0000313" key="3">
    <source>
        <dbReference type="Proteomes" id="UP000185924"/>
    </source>
</evidence>
<dbReference type="STRING" id="1077936.SAMN05421545_3012"/>
<keyword evidence="1" id="KW-0560">Oxidoreductase</keyword>
<evidence type="ECO:0000256" key="1">
    <source>
        <dbReference type="ARBA" id="ARBA00023002"/>
    </source>
</evidence>
<dbReference type="NCBIfam" id="NF040505">
    <property type="entry name" value="ArsO_flavin_mono"/>
    <property type="match status" value="1"/>
</dbReference>
<keyword evidence="3" id="KW-1185">Reference proteome</keyword>
<proteinExistence type="predicted"/>
<evidence type="ECO:0000313" key="2">
    <source>
        <dbReference type="EMBL" id="SIR26649.1"/>
    </source>
</evidence>
<dbReference type="PRINTS" id="PR00469">
    <property type="entry name" value="PNDRDTASEII"/>
</dbReference>
<dbReference type="InterPro" id="IPR050982">
    <property type="entry name" value="Auxin_biosynth/cation_transpt"/>
</dbReference>
<accession>A0A1N6ZIK5</accession>
<name>A0A1N6ZIK5_9BACT</name>
<dbReference type="Gene3D" id="3.50.50.60">
    <property type="entry name" value="FAD/NAD(P)-binding domain"/>
    <property type="match status" value="1"/>
</dbReference>
<dbReference type="InterPro" id="IPR036188">
    <property type="entry name" value="FAD/NAD-bd_sf"/>
</dbReference>
<dbReference type="OrthoDB" id="9778740at2"/>
<dbReference type="SUPFAM" id="SSF51735">
    <property type="entry name" value="NAD(P)-binding Rossmann-fold domains"/>
    <property type="match status" value="1"/>
</dbReference>
<dbReference type="GO" id="GO:0050660">
    <property type="term" value="F:flavin adenine dinucleotide binding"/>
    <property type="evidence" value="ECO:0007669"/>
    <property type="project" value="TreeGrafter"/>
</dbReference>
<dbReference type="PRINTS" id="PR00368">
    <property type="entry name" value="FADPNR"/>
</dbReference>
<dbReference type="PANTHER" id="PTHR43539:SF78">
    <property type="entry name" value="FLAVIN-CONTAINING MONOOXYGENASE"/>
    <property type="match status" value="1"/>
</dbReference>
<dbReference type="GO" id="GO:0004497">
    <property type="term" value="F:monooxygenase activity"/>
    <property type="evidence" value="ECO:0007669"/>
    <property type="project" value="TreeGrafter"/>
</dbReference>
<protein>
    <submittedName>
        <fullName evidence="2">Pyridine nucleotide-disulphide oxidoreductase</fullName>
    </submittedName>
</protein>
<dbReference type="Pfam" id="PF13738">
    <property type="entry name" value="Pyr_redox_3"/>
    <property type="match status" value="1"/>
</dbReference>
<dbReference type="InterPro" id="IPR036291">
    <property type="entry name" value="NAD(P)-bd_dom_sf"/>
</dbReference>
<dbReference type="SUPFAM" id="SSF51905">
    <property type="entry name" value="FAD/NAD(P)-binding domain"/>
    <property type="match status" value="1"/>
</dbReference>
<organism evidence="2 3">
    <name type="scientific">Pontibacter lucknowensis</name>
    <dbReference type="NCBI Taxonomy" id="1077936"/>
    <lineage>
        <taxon>Bacteria</taxon>
        <taxon>Pseudomonadati</taxon>
        <taxon>Bacteroidota</taxon>
        <taxon>Cytophagia</taxon>
        <taxon>Cytophagales</taxon>
        <taxon>Hymenobacteraceae</taxon>
        <taxon>Pontibacter</taxon>
    </lineage>
</organism>